<feature type="transmembrane region" description="Helical" evidence="2">
    <location>
        <begin position="168"/>
        <end position="186"/>
    </location>
</feature>
<accession>A0AAE3E0I8</accession>
<feature type="compositionally biased region" description="Low complexity" evidence="1">
    <location>
        <begin position="467"/>
        <end position="491"/>
    </location>
</feature>
<reference evidence="3 4" key="1">
    <citation type="submission" date="2021-10" db="EMBL/GenBank/DDBJ databases">
        <title>Anaerobic single-cell dispensing facilitates the cultivation of human gut bacteria.</title>
        <authorList>
            <person name="Afrizal A."/>
        </authorList>
    </citation>
    <scope>NUCLEOTIDE SEQUENCE [LARGE SCALE GENOMIC DNA]</scope>
    <source>
        <strain evidence="3 4">CLA-AA-H232</strain>
    </source>
</reference>
<evidence type="ECO:0000313" key="3">
    <source>
        <dbReference type="EMBL" id="MCC2211368.1"/>
    </source>
</evidence>
<feature type="compositionally biased region" description="Polar residues" evidence="1">
    <location>
        <begin position="508"/>
        <end position="553"/>
    </location>
</feature>
<feature type="compositionally biased region" description="Low complexity" evidence="1">
    <location>
        <begin position="361"/>
        <end position="376"/>
    </location>
</feature>
<feature type="compositionally biased region" description="Polar residues" evidence="1">
    <location>
        <begin position="287"/>
        <end position="302"/>
    </location>
</feature>
<feature type="transmembrane region" description="Helical" evidence="2">
    <location>
        <begin position="12"/>
        <end position="29"/>
    </location>
</feature>
<dbReference type="EMBL" id="JAJEQM010000016">
    <property type="protein sequence ID" value="MCC2211368.1"/>
    <property type="molecule type" value="Genomic_DNA"/>
</dbReference>
<keyword evidence="2" id="KW-1133">Transmembrane helix</keyword>
<feature type="transmembrane region" description="Helical" evidence="2">
    <location>
        <begin position="49"/>
        <end position="67"/>
    </location>
</feature>
<keyword evidence="2" id="KW-0812">Transmembrane</keyword>
<dbReference type="Proteomes" id="UP001198242">
    <property type="component" value="Unassembled WGS sequence"/>
</dbReference>
<feature type="transmembrane region" description="Helical" evidence="2">
    <location>
        <begin position="143"/>
        <end position="162"/>
    </location>
</feature>
<proteinExistence type="predicted"/>
<feature type="compositionally biased region" description="Polar residues" evidence="1">
    <location>
        <begin position="315"/>
        <end position="328"/>
    </location>
</feature>
<sequence length="618" mass="67292">MLEPIMKGLIEWIYEMVVSIMEYAAKELVGVMSMDMSYFEKTAPVIKDITNIILALGWGLLIANMVFQSLKVMMSGAGFESEDPKHIFCRTFVFSFLLLASRQICNMAMGITGKVIELLQIPPELSLAIPDQSMFSIGSGAKWLIVIVVGFILIFQYIKLLFEIGERYVVTSVLTFFAPLAFAMGGSKNTNDIFRGWCRMYGSMMVMMIMNIVFLKLILSAMDNVTSGSVLIWLVFVIALTRVARKIDSHIGKIGLNPAQTGNAMGSRLPGMMTMVAVRTMASTIGRNISANRDTGARSSGGQRHKSYGRHNRSGAGNSGSHTNTERTAASIAGRTGGSSSTVNMSADGNSTPTQQPINKSQTNQNNQSAFNQNAQNKEKPHRYGKYGLSTFETDERYNEFPNGNPAVHAARYGKPNPAGDKSRETSSHTSDFNAEKSGMSGAGTKNRPPIARNPAIGVNGGGVHNIGGVNTERSSSSVVGVTQVQQSTESPQTNISQGGGTDRSRSTSHNTENIQNGGQTVNNAGGQSSSVVNTQKNSMTGGVNNNSHTDNVNRQQTVNNHRQINHEYKNGRYNPAAVNKKQDRTLYHKQTTIKKIDSTNEMRLRKKRGGDNGRKTK</sequence>
<gene>
    <name evidence="3" type="ORF">LKE05_11285</name>
</gene>
<dbReference type="RefSeq" id="WP_308456930.1">
    <property type="nucleotide sequence ID" value="NZ_JAJEQM010000016.1"/>
</dbReference>
<keyword evidence="2" id="KW-0472">Membrane</keyword>
<name>A0AAE3E0I8_9FIRM</name>
<evidence type="ECO:0000256" key="1">
    <source>
        <dbReference type="SAM" id="MobiDB-lite"/>
    </source>
</evidence>
<organism evidence="3 4">
    <name type="scientific">Hominilimicola fabiformis</name>
    <dbReference type="NCBI Taxonomy" id="2885356"/>
    <lineage>
        <taxon>Bacteria</taxon>
        <taxon>Bacillati</taxon>
        <taxon>Bacillota</taxon>
        <taxon>Clostridia</taxon>
        <taxon>Eubacteriales</taxon>
        <taxon>Oscillospiraceae</taxon>
        <taxon>Hominilimicola</taxon>
    </lineage>
</organism>
<feature type="transmembrane region" description="Helical" evidence="2">
    <location>
        <begin position="198"/>
        <end position="219"/>
    </location>
</feature>
<protein>
    <submittedName>
        <fullName evidence="3">Uncharacterized protein</fullName>
    </submittedName>
</protein>
<feature type="region of interest" description="Disordered" evidence="1">
    <location>
        <begin position="287"/>
        <end position="553"/>
    </location>
</feature>
<evidence type="ECO:0000256" key="2">
    <source>
        <dbReference type="SAM" id="Phobius"/>
    </source>
</evidence>
<dbReference type="AlphaFoldDB" id="A0AAE3E0I8"/>
<feature type="region of interest" description="Disordered" evidence="1">
    <location>
        <begin position="566"/>
        <end position="618"/>
    </location>
</feature>
<feature type="compositionally biased region" description="Polar residues" evidence="1">
    <location>
        <begin position="338"/>
        <end position="360"/>
    </location>
</feature>
<evidence type="ECO:0000313" key="4">
    <source>
        <dbReference type="Proteomes" id="UP001198242"/>
    </source>
</evidence>
<keyword evidence="4" id="KW-1185">Reference proteome</keyword>
<comment type="caution">
    <text evidence="3">The sequence shown here is derived from an EMBL/GenBank/DDBJ whole genome shotgun (WGS) entry which is preliminary data.</text>
</comment>
<feature type="compositionally biased region" description="Basic residues" evidence="1">
    <location>
        <begin position="303"/>
        <end position="313"/>
    </location>
</feature>
<feature type="transmembrane region" description="Helical" evidence="2">
    <location>
        <begin position="225"/>
        <end position="244"/>
    </location>
</feature>
<feature type="compositionally biased region" description="Basic and acidic residues" evidence="1">
    <location>
        <begin position="595"/>
        <end position="618"/>
    </location>
</feature>